<dbReference type="InterPro" id="IPR001901">
    <property type="entry name" value="Translocase_SecE/Sec61-g"/>
</dbReference>
<dbReference type="KEGG" id="mcj:MCON_1931"/>
<keyword evidence="3 8" id="KW-0653">Protein transport</keyword>
<gene>
    <name evidence="8 9" type="primary">secE</name>
    <name evidence="9" type="ordered locus">MCON_1931</name>
</gene>
<evidence type="ECO:0000256" key="5">
    <source>
        <dbReference type="ARBA" id="ARBA00023010"/>
    </source>
</evidence>
<keyword evidence="6 8" id="KW-0472">Membrane</keyword>
<evidence type="ECO:0000313" key="10">
    <source>
        <dbReference type="Proteomes" id="UP000007807"/>
    </source>
</evidence>
<dbReference type="GeneID" id="95969862"/>
<name>F4BW76_METSG</name>
<protein>
    <recommendedName>
        <fullName evidence="8">Protein translocase subunit SecE</fullName>
    </recommendedName>
    <alternativeName>
        <fullName evidence="8">Protein transport protein Sec61 gamma subunit homolog</fullName>
    </alternativeName>
</protein>
<dbReference type="HAMAP" id="MF_00422">
    <property type="entry name" value="SecE"/>
    <property type="match status" value="1"/>
</dbReference>
<keyword evidence="1 8" id="KW-0813">Transport</keyword>
<dbReference type="FunCoup" id="F4BW76">
    <property type="interactions" value="26"/>
</dbReference>
<dbReference type="Proteomes" id="UP000007807">
    <property type="component" value="Chromosome"/>
</dbReference>
<dbReference type="Gene3D" id="1.20.5.820">
    <property type="entry name" value="Preprotein translocase SecE subunit"/>
    <property type="match status" value="1"/>
</dbReference>
<dbReference type="GO" id="GO:0065002">
    <property type="term" value="P:intracellular protein transmembrane transport"/>
    <property type="evidence" value="ECO:0007669"/>
    <property type="project" value="UniProtKB-UniRule"/>
</dbReference>
<comment type="subunit">
    <text evidence="8">Component of the Sec protein translocase complex. Heterotrimer consisting of SecY (alpha), SecG (beta) and SecE (gamma) subunits. The heterotrimers can form oligomers, although 1 heterotrimer is thought to be able to translocate proteins. Interacts with the ribosome. May interact with SecDF, and other proteins may be involved.</text>
</comment>
<dbReference type="RefSeq" id="WP_013719548.1">
    <property type="nucleotide sequence ID" value="NC_015416.1"/>
</dbReference>
<dbReference type="SUPFAM" id="SSF103456">
    <property type="entry name" value="Preprotein translocase SecE subunit"/>
    <property type="match status" value="1"/>
</dbReference>
<keyword evidence="8" id="KW-1003">Cell membrane</keyword>
<accession>F4BW76</accession>
<dbReference type="STRING" id="990316.MCON_1931"/>
<dbReference type="GO" id="GO:0009306">
    <property type="term" value="P:protein secretion"/>
    <property type="evidence" value="ECO:0007669"/>
    <property type="project" value="UniProtKB-UniRule"/>
</dbReference>
<organism evidence="9 10">
    <name type="scientific">Methanothrix soehngenii (strain ATCC 5969 / DSM 3671 / JCM 10134 / NBRC 103675 / OCM 69 / GP-6)</name>
    <name type="common">Methanosaeta concilii</name>
    <dbReference type="NCBI Taxonomy" id="990316"/>
    <lineage>
        <taxon>Archaea</taxon>
        <taxon>Methanobacteriati</taxon>
        <taxon>Methanobacteriota</taxon>
        <taxon>Stenosarchaea group</taxon>
        <taxon>Methanomicrobia</taxon>
        <taxon>Methanotrichales</taxon>
        <taxon>Methanotrichaceae</taxon>
        <taxon>Methanothrix</taxon>
    </lineage>
</organism>
<dbReference type="InterPro" id="IPR023391">
    <property type="entry name" value="Prot_translocase_SecE_dom_sf"/>
</dbReference>
<keyword evidence="10" id="KW-1185">Reference proteome</keyword>
<evidence type="ECO:0000256" key="1">
    <source>
        <dbReference type="ARBA" id="ARBA00022448"/>
    </source>
</evidence>
<dbReference type="NCBIfam" id="TIGR00327">
    <property type="entry name" value="secE_euk_arch"/>
    <property type="match status" value="1"/>
</dbReference>
<dbReference type="HOGENOM" id="CLU_191921_2_1_2"/>
<dbReference type="AlphaFoldDB" id="F4BW76"/>
<comment type="subcellular location">
    <subcellularLocation>
        <location evidence="8">Cell membrane</location>
        <topology evidence="8">Single-pass membrane protein</topology>
    </subcellularLocation>
    <subcellularLocation>
        <location evidence="7">Endomembrane system</location>
        <topology evidence="7">Single-pass membrane protein</topology>
    </subcellularLocation>
</comment>
<comment type="similarity">
    <text evidence="8">Belongs to the SecE/SEC61-gamma family.</text>
</comment>
<dbReference type="Pfam" id="PF00584">
    <property type="entry name" value="SecE"/>
    <property type="match status" value="1"/>
</dbReference>
<dbReference type="EMBL" id="CP002565">
    <property type="protein sequence ID" value="AEB68506.1"/>
    <property type="molecule type" value="Genomic_DNA"/>
</dbReference>
<keyword evidence="2 8" id="KW-0812">Transmembrane</keyword>
<evidence type="ECO:0000313" key="9">
    <source>
        <dbReference type="EMBL" id="AEB68506.1"/>
    </source>
</evidence>
<reference evidence="9 10" key="1">
    <citation type="journal article" date="2011" name="J. Bacteriol.">
        <title>Complete genome sequence of Methanosaeta concilii, a specialist in aceticlastic methanogenesis.</title>
        <authorList>
            <person name="Barber R.D."/>
            <person name="Zhang L."/>
            <person name="Harnack M."/>
            <person name="Olson M.V."/>
            <person name="Kaul R."/>
            <person name="Ingram-Smith C."/>
            <person name="Smith K.S."/>
        </authorList>
    </citation>
    <scope>NUCLEOTIDE SEQUENCE [LARGE SCALE GENOMIC DNA]</scope>
    <source>
        <strain evidence="10">ATCC 5969 / DSM 3671 / JCM 10134 / NBRC 103675 / OCM 69 / GP-6</strain>
    </source>
</reference>
<proteinExistence type="inferred from homology"/>
<keyword evidence="5 8" id="KW-0811">Translocation</keyword>
<sequence length="62" mass="6886">MDLGVTLPSTNINEYIRVLKLARKPTREEFNMIAKVSMAGIGIIGSIGFVIYALLTELPKMF</sequence>
<evidence type="ECO:0000256" key="2">
    <source>
        <dbReference type="ARBA" id="ARBA00022692"/>
    </source>
</evidence>
<evidence type="ECO:0000256" key="8">
    <source>
        <dbReference type="HAMAP-Rule" id="MF_00422"/>
    </source>
</evidence>
<feature type="transmembrane region" description="Helical" evidence="8">
    <location>
        <begin position="33"/>
        <end position="55"/>
    </location>
</feature>
<dbReference type="GO" id="GO:0012505">
    <property type="term" value="C:endomembrane system"/>
    <property type="evidence" value="ECO:0007669"/>
    <property type="project" value="UniProtKB-SubCell"/>
</dbReference>
<dbReference type="GO" id="GO:0005886">
    <property type="term" value="C:plasma membrane"/>
    <property type="evidence" value="ECO:0007669"/>
    <property type="project" value="UniProtKB-SubCell"/>
</dbReference>
<keyword evidence="4 8" id="KW-1133">Transmembrane helix</keyword>
<dbReference type="GO" id="GO:0008320">
    <property type="term" value="F:protein transmembrane transporter activity"/>
    <property type="evidence" value="ECO:0007669"/>
    <property type="project" value="UniProtKB-UniRule"/>
</dbReference>
<evidence type="ECO:0000256" key="3">
    <source>
        <dbReference type="ARBA" id="ARBA00022927"/>
    </source>
</evidence>
<evidence type="ECO:0000256" key="6">
    <source>
        <dbReference type="ARBA" id="ARBA00023136"/>
    </source>
</evidence>
<comment type="function">
    <text evidence="8">Essential subunit of the Sec protein translocation channel SecYEG. Clamps together the 2 halves of SecY. May contact the channel plug during translocation.</text>
</comment>
<dbReference type="InParanoid" id="F4BW76"/>
<evidence type="ECO:0000256" key="4">
    <source>
        <dbReference type="ARBA" id="ARBA00022989"/>
    </source>
</evidence>
<evidence type="ECO:0000256" key="7">
    <source>
        <dbReference type="ARBA" id="ARBA00037847"/>
    </source>
</evidence>
<dbReference type="GO" id="GO:0006605">
    <property type="term" value="P:protein targeting"/>
    <property type="evidence" value="ECO:0007669"/>
    <property type="project" value="UniProtKB-UniRule"/>
</dbReference>
<dbReference type="InterPro" id="IPR008158">
    <property type="entry name" value="Translocase_Sec61-g"/>
</dbReference>